<evidence type="ECO:0000259" key="12">
    <source>
        <dbReference type="Pfam" id="PF01467"/>
    </source>
</evidence>
<dbReference type="HAMAP" id="MF_00244">
    <property type="entry name" value="NaMN_adenylyltr"/>
    <property type="match status" value="1"/>
</dbReference>
<keyword evidence="8 11" id="KW-0067">ATP-binding</keyword>
<evidence type="ECO:0000256" key="8">
    <source>
        <dbReference type="ARBA" id="ARBA00022840"/>
    </source>
</evidence>
<comment type="caution">
    <text evidence="13">The sequence shown here is derived from an EMBL/GenBank/DDBJ whole genome shotgun (WGS) entry which is preliminary data.</text>
</comment>
<evidence type="ECO:0000256" key="2">
    <source>
        <dbReference type="ARBA" id="ARBA00005019"/>
    </source>
</evidence>
<protein>
    <recommendedName>
        <fullName evidence="11">Probable nicotinate-nucleotide adenylyltransferase</fullName>
        <ecNumber evidence="11">2.7.7.18</ecNumber>
    </recommendedName>
    <alternativeName>
        <fullName evidence="11">Deamido-NAD(+) diphosphorylase</fullName>
    </alternativeName>
    <alternativeName>
        <fullName evidence="11">Deamido-NAD(+) pyrophosphorylase</fullName>
    </alternativeName>
    <alternativeName>
        <fullName evidence="11">Nicotinate mononucleotide adenylyltransferase</fullName>
        <shortName evidence="11">NaMN adenylyltransferase</shortName>
    </alternativeName>
</protein>
<keyword evidence="4 11" id="KW-0662">Pyridine nucleotide biosynthesis</keyword>
<dbReference type="PANTHER" id="PTHR39321:SF3">
    <property type="entry name" value="PHOSPHOPANTETHEINE ADENYLYLTRANSFERASE"/>
    <property type="match status" value="1"/>
</dbReference>
<evidence type="ECO:0000256" key="5">
    <source>
        <dbReference type="ARBA" id="ARBA00022679"/>
    </source>
</evidence>
<dbReference type="NCBIfam" id="TIGR00125">
    <property type="entry name" value="cyt_tran_rel"/>
    <property type="match status" value="1"/>
</dbReference>
<evidence type="ECO:0000256" key="9">
    <source>
        <dbReference type="ARBA" id="ARBA00023027"/>
    </source>
</evidence>
<evidence type="ECO:0000256" key="6">
    <source>
        <dbReference type="ARBA" id="ARBA00022695"/>
    </source>
</evidence>
<keyword evidence="7 11" id="KW-0547">Nucleotide-binding</keyword>
<dbReference type="InterPro" id="IPR014729">
    <property type="entry name" value="Rossmann-like_a/b/a_fold"/>
</dbReference>
<evidence type="ECO:0000256" key="1">
    <source>
        <dbReference type="ARBA" id="ARBA00002324"/>
    </source>
</evidence>
<dbReference type="OrthoDB" id="5295945at2"/>
<keyword evidence="6 11" id="KW-0548">Nucleotidyltransferase</keyword>
<dbReference type="InterPro" id="IPR004821">
    <property type="entry name" value="Cyt_trans-like"/>
</dbReference>
<evidence type="ECO:0000256" key="11">
    <source>
        <dbReference type="HAMAP-Rule" id="MF_00244"/>
    </source>
</evidence>
<dbReference type="PANTHER" id="PTHR39321">
    <property type="entry name" value="NICOTINATE-NUCLEOTIDE ADENYLYLTRANSFERASE-RELATED"/>
    <property type="match status" value="1"/>
</dbReference>
<dbReference type="UniPathway" id="UPA00253">
    <property type="reaction ID" value="UER00332"/>
</dbReference>
<gene>
    <name evidence="11 13" type="primary">nadD</name>
    <name evidence="13" type="ORF">EZ242_03550</name>
</gene>
<evidence type="ECO:0000256" key="10">
    <source>
        <dbReference type="ARBA" id="ARBA00048721"/>
    </source>
</evidence>
<accession>A0A4Z0C3P4</accession>
<dbReference type="InterPro" id="IPR005248">
    <property type="entry name" value="NadD/NMNAT"/>
</dbReference>
<dbReference type="CDD" id="cd02165">
    <property type="entry name" value="NMNAT"/>
    <property type="match status" value="1"/>
</dbReference>
<evidence type="ECO:0000313" key="13">
    <source>
        <dbReference type="EMBL" id="TFZ05090.1"/>
    </source>
</evidence>
<comment type="similarity">
    <text evidence="3 11">Belongs to the NadD family.</text>
</comment>
<organism evidence="13 14">
    <name type="scientific">Ramlibacter rhizophilus</name>
    <dbReference type="NCBI Taxonomy" id="1781167"/>
    <lineage>
        <taxon>Bacteria</taxon>
        <taxon>Pseudomonadati</taxon>
        <taxon>Pseudomonadota</taxon>
        <taxon>Betaproteobacteria</taxon>
        <taxon>Burkholderiales</taxon>
        <taxon>Comamonadaceae</taxon>
        <taxon>Ramlibacter</taxon>
    </lineage>
</organism>
<comment type="pathway">
    <text evidence="2 11">Cofactor biosynthesis; NAD(+) biosynthesis; deamido-NAD(+) from nicotinate D-ribonucleotide: step 1/1.</text>
</comment>
<dbReference type="GO" id="GO:0004515">
    <property type="term" value="F:nicotinate-nucleotide adenylyltransferase activity"/>
    <property type="evidence" value="ECO:0007669"/>
    <property type="project" value="UniProtKB-UniRule"/>
</dbReference>
<dbReference type="EMBL" id="SMLL01000001">
    <property type="protein sequence ID" value="TFZ05090.1"/>
    <property type="molecule type" value="Genomic_DNA"/>
</dbReference>
<keyword evidence="14" id="KW-1185">Reference proteome</keyword>
<dbReference type="EC" id="2.7.7.18" evidence="11"/>
<evidence type="ECO:0000256" key="4">
    <source>
        <dbReference type="ARBA" id="ARBA00022642"/>
    </source>
</evidence>
<evidence type="ECO:0000256" key="3">
    <source>
        <dbReference type="ARBA" id="ARBA00009014"/>
    </source>
</evidence>
<keyword evidence="9 11" id="KW-0520">NAD</keyword>
<evidence type="ECO:0000256" key="7">
    <source>
        <dbReference type="ARBA" id="ARBA00022741"/>
    </source>
</evidence>
<evidence type="ECO:0000313" key="14">
    <source>
        <dbReference type="Proteomes" id="UP000297564"/>
    </source>
</evidence>
<dbReference type="GO" id="GO:0005524">
    <property type="term" value="F:ATP binding"/>
    <property type="evidence" value="ECO:0007669"/>
    <property type="project" value="UniProtKB-KW"/>
</dbReference>
<dbReference type="Proteomes" id="UP000297564">
    <property type="component" value="Unassembled WGS sequence"/>
</dbReference>
<dbReference type="SUPFAM" id="SSF52374">
    <property type="entry name" value="Nucleotidylyl transferase"/>
    <property type="match status" value="1"/>
</dbReference>
<reference evidence="13 14" key="1">
    <citation type="submission" date="2019-03" db="EMBL/GenBank/DDBJ databases">
        <title>Ramlibacter rhizophilus CCTCC AB2015357, whole genome shotgun sequence.</title>
        <authorList>
            <person name="Zhang X."/>
            <person name="Feng G."/>
            <person name="Zhu H."/>
        </authorList>
    </citation>
    <scope>NUCLEOTIDE SEQUENCE [LARGE SCALE GENOMIC DNA]</scope>
    <source>
        <strain evidence="13 14">CCTCC AB2015357</strain>
    </source>
</reference>
<proteinExistence type="inferred from homology"/>
<sequence>MADPSGAAPRRRVGLFGGSFDPPHLAHVALARAAVEQLGLDTLHVLPTGQAWHKARSLSPAEHRLALARLAFDPVPRARVDARELRREGPTYTIDTLRELRREHPDAELVLVIGADQAEALHGWRDSAEIPRLATLAIAERARPSEGPVPFDASHVPGGTWESVELPPMPVSATAIRALVGAGEPIDTLVPEGVARYIDQHHLYRSP</sequence>
<comment type="catalytic activity">
    <reaction evidence="10 11">
        <text>nicotinate beta-D-ribonucleotide + ATP + H(+) = deamido-NAD(+) + diphosphate</text>
        <dbReference type="Rhea" id="RHEA:22860"/>
        <dbReference type="ChEBI" id="CHEBI:15378"/>
        <dbReference type="ChEBI" id="CHEBI:30616"/>
        <dbReference type="ChEBI" id="CHEBI:33019"/>
        <dbReference type="ChEBI" id="CHEBI:57502"/>
        <dbReference type="ChEBI" id="CHEBI:58437"/>
        <dbReference type="EC" id="2.7.7.18"/>
    </reaction>
</comment>
<dbReference type="AlphaFoldDB" id="A0A4Z0C3P4"/>
<dbReference type="NCBIfam" id="NF000840">
    <property type="entry name" value="PRK00071.1-3"/>
    <property type="match status" value="1"/>
</dbReference>
<dbReference type="GO" id="GO:0009435">
    <property type="term" value="P:NAD+ biosynthetic process"/>
    <property type="evidence" value="ECO:0007669"/>
    <property type="project" value="UniProtKB-UniRule"/>
</dbReference>
<keyword evidence="5 11" id="KW-0808">Transferase</keyword>
<name>A0A4Z0C3P4_9BURK</name>
<feature type="domain" description="Cytidyltransferase-like" evidence="12">
    <location>
        <begin position="15"/>
        <end position="178"/>
    </location>
</feature>
<dbReference type="Gene3D" id="3.40.50.620">
    <property type="entry name" value="HUPs"/>
    <property type="match status" value="1"/>
</dbReference>
<dbReference type="NCBIfam" id="TIGR00482">
    <property type="entry name" value="nicotinate (nicotinamide) nucleotide adenylyltransferase"/>
    <property type="match status" value="1"/>
</dbReference>
<dbReference type="Pfam" id="PF01467">
    <property type="entry name" value="CTP_transf_like"/>
    <property type="match status" value="1"/>
</dbReference>
<comment type="function">
    <text evidence="1 11">Catalyzes the reversible adenylation of nicotinate mononucleotide (NaMN) to nicotinic acid adenine dinucleotide (NaAD).</text>
</comment>